<dbReference type="AlphaFoldDB" id="A0A497X5Z0"/>
<gene>
    <name evidence="2" type="ORF">BCF46_0900</name>
</gene>
<feature type="transmembrane region" description="Helical" evidence="1">
    <location>
        <begin position="134"/>
        <end position="155"/>
    </location>
</feature>
<dbReference type="RefSeq" id="WP_121022072.1">
    <property type="nucleotide sequence ID" value="NZ_RCCE01000001.1"/>
</dbReference>
<keyword evidence="3" id="KW-1185">Reference proteome</keyword>
<dbReference type="EMBL" id="RCCE01000001">
    <property type="protein sequence ID" value="RLJ60697.1"/>
    <property type="molecule type" value="Genomic_DNA"/>
</dbReference>
<name>A0A497X5Z0_9RHOB</name>
<protein>
    <submittedName>
        <fullName evidence="2">Uncharacterized protein</fullName>
    </submittedName>
</protein>
<keyword evidence="1" id="KW-1133">Transmembrane helix</keyword>
<reference evidence="2 3" key="1">
    <citation type="submission" date="2018-10" db="EMBL/GenBank/DDBJ databases">
        <title>Genomic Encyclopedia of Archaeal and Bacterial Type Strains, Phase II (KMG-II): from individual species to whole genera.</title>
        <authorList>
            <person name="Goeker M."/>
        </authorList>
    </citation>
    <scope>NUCLEOTIDE SEQUENCE [LARGE SCALE GENOMIC DNA]</scope>
    <source>
        <strain evidence="2 3">DSM 29466</strain>
    </source>
</reference>
<evidence type="ECO:0000256" key="1">
    <source>
        <dbReference type="SAM" id="Phobius"/>
    </source>
</evidence>
<dbReference type="OrthoDB" id="7867277at2"/>
<comment type="caution">
    <text evidence="2">The sequence shown here is derived from an EMBL/GenBank/DDBJ whole genome shotgun (WGS) entry which is preliminary data.</text>
</comment>
<evidence type="ECO:0000313" key="3">
    <source>
        <dbReference type="Proteomes" id="UP000269157"/>
    </source>
</evidence>
<dbReference type="Proteomes" id="UP000269157">
    <property type="component" value="Unassembled WGS sequence"/>
</dbReference>
<accession>A0A497X5Z0</accession>
<organism evidence="2 3">
    <name type="scientific">Litoreibacter meonggei</name>
    <dbReference type="NCBI Taxonomy" id="1049199"/>
    <lineage>
        <taxon>Bacteria</taxon>
        <taxon>Pseudomonadati</taxon>
        <taxon>Pseudomonadota</taxon>
        <taxon>Alphaproteobacteria</taxon>
        <taxon>Rhodobacterales</taxon>
        <taxon>Roseobacteraceae</taxon>
        <taxon>Litoreibacter</taxon>
    </lineage>
</organism>
<feature type="transmembrane region" description="Helical" evidence="1">
    <location>
        <begin position="107"/>
        <end position="128"/>
    </location>
</feature>
<sequence length="161" mass="17271">MTDTNPINSIAALATMTILSAAIAAGFTPQNMGLFGLTPPDFSDPDAIGLEVSLGLSAFTAWASVMLLIPAYVAVWFRNRSARAWQAWMAFWPIDLWLARRPETTPVIVQCVVLHIGALVLLFGGSAFKGELGAIRSIGYALLVAPLVGLAKWVISRRASE</sequence>
<keyword evidence="1" id="KW-0812">Transmembrane</keyword>
<feature type="transmembrane region" description="Helical" evidence="1">
    <location>
        <begin position="48"/>
        <end position="77"/>
    </location>
</feature>
<keyword evidence="1" id="KW-0472">Membrane</keyword>
<evidence type="ECO:0000313" key="2">
    <source>
        <dbReference type="EMBL" id="RLJ60697.1"/>
    </source>
</evidence>
<proteinExistence type="predicted"/>